<dbReference type="RefSeq" id="WP_037927349.1">
    <property type="nucleotide sequence ID" value="NZ_CP054606.1"/>
</dbReference>
<dbReference type="Pfam" id="PF00392">
    <property type="entry name" value="GntR"/>
    <property type="match status" value="1"/>
</dbReference>
<dbReference type="Proteomes" id="UP000027746">
    <property type="component" value="Unassembled WGS sequence"/>
</dbReference>
<dbReference type="PANTHER" id="PTHR43537">
    <property type="entry name" value="TRANSCRIPTIONAL REGULATOR, GNTR FAMILY"/>
    <property type="match status" value="1"/>
</dbReference>
<keyword evidence="6" id="KW-1185">Reference proteome</keyword>
<dbReference type="GO" id="GO:0003700">
    <property type="term" value="F:DNA-binding transcription factor activity"/>
    <property type="evidence" value="ECO:0007669"/>
    <property type="project" value="InterPro"/>
</dbReference>
<dbReference type="OrthoDB" id="9815654at2"/>
<evidence type="ECO:0000313" key="6">
    <source>
        <dbReference type="Proteomes" id="UP000027746"/>
    </source>
</evidence>
<keyword evidence="3" id="KW-0804">Transcription</keyword>
<dbReference type="AlphaFoldDB" id="A0A073J059"/>
<proteinExistence type="predicted"/>
<evidence type="ECO:0000256" key="2">
    <source>
        <dbReference type="ARBA" id="ARBA00023125"/>
    </source>
</evidence>
<dbReference type="GO" id="GO:0003677">
    <property type="term" value="F:DNA binding"/>
    <property type="evidence" value="ECO:0007669"/>
    <property type="project" value="UniProtKB-KW"/>
</dbReference>
<dbReference type="InterPro" id="IPR011711">
    <property type="entry name" value="GntR_C"/>
</dbReference>
<accession>A0A073J059</accession>
<dbReference type="InterPro" id="IPR036388">
    <property type="entry name" value="WH-like_DNA-bd_sf"/>
</dbReference>
<protein>
    <submittedName>
        <fullName evidence="5">GntR family transcriptional regulator</fullName>
    </submittedName>
</protein>
<evidence type="ECO:0000256" key="1">
    <source>
        <dbReference type="ARBA" id="ARBA00023015"/>
    </source>
</evidence>
<dbReference type="SMART" id="SM00345">
    <property type="entry name" value="HTH_GNTR"/>
    <property type="match status" value="1"/>
</dbReference>
<dbReference type="InterPro" id="IPR000524">
    <property type="entry name" value="Tscrpt_reg_HTH_GntR"/>
</dbReference>
<dbReference type="Gene3D" id="1.20.120.530">
    <property type="entry name" value="GntR ligand-binding domain-like"/>
    <property type="match status" value="1"/>
</dbReference>
<reference evidence="5 6" key="1">
    <citation type="submission" date="2014-01" db="EMBL/GenBank/DDBJ databases">
        <title>Sulfitobacter sp. H3 (MCCC 1A00686) Genome Sequencing.</title>
        <authorList>
            <person name="Lai Q."/>
            <person name="Hong Z."/>
        </authorList>
    </citation>
    <scope>NUCLEOTIDE SEQUENCE [LARGE SCALE GENOMIC DNA]</scope>
    <source>
        <strain evidence="5 6">H3</strain>
    </source>
</reference>
<organism evidence="5 6">
    <name type="scientific">Pseudosulfitobacter pseudonitzschiae</name>
    <dbReference type="NCBI Taxonomy" id="1402135"/>
    <lineage>
        <taxon>Bacteria</taxon>
        <taxon>Pseudomonadati</taxon>
        <taxon>Pseudomonadota</taxon>
        <taxon>Alphaproteobacteria</taxon>
        <taxon>Rhodobacterales</taxon>
        <taxon>Roseobacteraceae</taxon>
        <taxon>Pseudosulfitobacter</taxon>
    </lineage>
</organism>
<dbReference type="Pfam" id="PF07729">
    <property type="entry name" value="FCD"/>
    <property type="match status" value="1"/>
</dbReference>
<comment type="caution">
    <text evidence="5">The sequence shown here is derived from an EMBL/GenBank/DDBJ whole genome shotgun (WGS) entry which is preliminary data.</text>
</comment>
<sequence>MAKADTLNVPEIDFGADRTTQEYVYARLRNAIMVGAIEPGAHLTMRGLAEALNLSPTPIREAVRRLSTEHALQILPNRRMAVPLMTLGRFEELVALRITLEVHAAARSVPYISDIIIEKMAALDDEMDRVLAQGHYDALTILNQDFHRMLYAVNPHQVCIPVIESVWLQLGPFQRQVLVRLNQVPGVDHHKQIINALWARDVEALGEAVKNDIREGISRSGRQILEQVA</sequence>
<evidence type="ECO:0000259" key="4">
    <source>
        <dbReference type="PROSITE" id="PS50949"/>
    </source>
</evidence>
<dbReference type="SUPFAM" id="SSF46785">
    <property type="entry name" value="Winged helix' DNA-binding domain"/>
    <property type="match status" value="1"/>
</dbReference>
<dbReference type="InterPro" id="IPR036390">
    <property type="entry name" value="WH_DNA-bd_sf"/>
</dbReference>
<dbReference type="SMART" id="SM00895">
    <property type="entry name" value="FCD"/>
    <property type="match status" value="1"/>
</dbReference>
<evidence type="ECO:0000256" key="3">
    <source>
        <dbReference type="ARBA" id="ARBA00023163"/>
    </source>
</evidence>
<name>A0A073J059_9RHOB</name>
<dbReference type="Gene3D" id="1.10.10.10">
    <property type="entry name" value="Winged helix-like DNA-binding domain superfamily/Winged helix DNA-binding domain"/>
    <property type="match status" value="1"/>
</dbReference>
<dbReference type="SUPFAM" id="SSF48008">
    <property type="entry name" value="GntR ligand-binding domain-like"/>
    <property type="match status" value="1"/>
</dbReference>
<dbReference type="GeneID" id="68872677"/>
<evidence type="ECO:0000313" key="5">
    <source>
        <dbReference type="EMBL" id="KEJ95260.1"/>
    </source>
</evidence>
<dbReference type="PANTHER" id="PTHR43537:SF39">
    <property type="entry name" value="HTH-TYPE TRANSCRIPTIONAL REGULATOR MCBR"/>
    <property type="match status" value="1"/>
</dbReference>
<dbReference type="InterPro" id="IPR008920">
    <property type="entry name" value="TF_FadR/GntR_C"/>
</dbReference>
<dbReference type="EMBL" id="JAMD01000007">
    <property type="protein sequence ID" value="KEJ95260.1"/>
    <property type="molecule type" value="Genomic_DNA"/>
</dbReference>
<keyword evidence="1" id="KW-0805">Transcription regulation</keyword>
<feature type="domain" description="HTH gntR-type" evidence="4">
    <location>
        <begin position="18"/>
        <end position="85"/>
    </location>
</feature>
<gene>
    <name evidence="5" type="ORF">SUH3_22305</name>
</gene>
<dbReference type="PROSITE" id="PS50949">
    <property type="entry name" value="HTH_GNTR"/>
    <property type="match status" value="1"/>
</dbReference>
<keyword evidence="2" id="KW-0238">DNA-binding</keyword>